<dbReference type="EMBL" id="QKWP01000200">
    <property type="protein sequence ID" value="RIB24811.1"/>
    <property type="molecule type" value="Genomic_DNA"/>
</dbReference>
<reference evidence="1 2" key="1">
    <citation type="submission" date="2018-06" db="EMBL/GenBank/DDBJ databases">
        <title>Comparative genomics reveals the genomic features of Rhizophagus irregularis, R. cerebriforme, R. diaphanum and Gigaspora rosea, and their symbiotic lifestyle signature.</title>
        <authorList>
            <person name="Morin E."/>
            <person name="San Clemente H."/>
            <person name="Chen E.C.H."/>
            <person name="De La Providencia I."/>
            <person name="Hainaut M."/>
            <person name="Kuo A."/>
            <person name="Kohler A."/>
            <person name="Murat C."/>
            <person name="Tang N."/>
            <person name="Roy S."/>
            <person name="Loubradou J."/>
            <person name="Henrissat B."/>
            <person name="Grigoriev I.V."/>
            <person name="Corradi N."/>
            <person name="Roux C."/>
            <person name="Martin F.M."/>
        </authorList>
    </citation>
    <scope>NUCLEOTIDE SEQUENCE [LARGE SCALE GENOMIC DNA]</scope>
    <source>
        <strain evidence="1 2">DAOM 194757</strain>
    </source>
</reference>
<keyword evidence="2" id="KW-1185">Reference proteome</keyword>
<name>A0A397VSS8_9GLOM</name>
<protein>
    <submittedName>
        <fullName evidence="1">Uncharacterized protein</fullName>
    </submittedName>
</protein>
<accession>A0A397VSS8</accession>
<proteinExistence type="predicted"/>
<dbReference type="AlphaFoldDB" id="A0A397VSS8"/>
<gene>
    <name evidence="1" type="ORF">C2G38_2167593</name>
</gene>
<evidence type="ECO:0000313" key="1">
    <source>
        <dbReference type="EMBL" id="RIB24811.1"/>
    </source>
</evidence>
<dbReference type="Proteomes" id="UP000266673">
    <property type="component" value="Unassembled WGS sequence"/>
</dbReference>
<sequence>MDSTTQTSSIKGLPVLPIIHLPQIFNTTIFTVDTSELLSSIVSETQAAENFLMGRWKRNYLLYEFKLFIRRSRDGFTNEQFWERLDFIDDDNDEMRRLSSRPLN</sequence>
<organism evidence="1 2">
    <name type="scientific">Gigaspora rosea</name>
    <dbReference type="NCBI Taxonomy" id="44941"/>
    <lineage>
        <taxon>Eukaryota</taxon>
        <taxon>Fungi</taxon>
        <taxon>Fungi incertae sedis</taxon>
        <taxon>Mucoromycota</taxon>
        <taxon>Glomeromycotina</taxon>
        <taxon>Glomeromycetes</taxon>
        <taxon>Diversisporales</taxon>
        <taxon>Gigasporaceae</taxon>
        <taxon>Gigaspora</taxon>
    </lineage>
</organism>
<evidence type="ECO:0000313" key="2">
    <source>
        <dbReference type="Proteomes" id="UP000266673"/>
    </source>
</evidence>
<comment type="caution">
    <text evidence="1">The sequence shown here is derived from an EMBL/GenBank/DDBJ whole genome shotgun (WGS) entry which is preliminary data.</text>
</comment>